<feature type="compositionally biased region" description="Acidic residues" evidence="1">
    <location>
        <begin position="1"/>
        <end position="22"/>
    </location>
</feature>
<organism evidence="2 3">
    <name type="scientific">Streptomyces spinoverrucosus</name>
    <dbReference type="NCBI Taxonomy" id="284043"/>
    <lineage>
        <taxon>Bacteria</taxon>
        <taxon>Bacillati</taxon>
        <taxon>Actinomycetota</taxon>
        <taxon>Actinomycetes</taxon>
        <taxon>Kitasatosporales</taxon>
        <taxon>Streptomycetaceae</taxon>
        <taxon>Streptomyces</taxon>
    </lineage>
</organism>
<reference evidence="2 3" key="1">
    <citation type="submission" date="2019-06" db="EMBL/GenBank/DDBJ databases">
        <title>Whole genome shotgun sequence of Streptomyces spinoverrucosus NBRC 14228.</title>
        <authorList>
            <person name="Hosoyama A."/>
            <person name="Uohara A."/>
            <person name="Ohji S."/>
            <person name="Ichikawa N."/>
        </authorList>
    </citation>
    <scope>NUCLEOTIDE SEQUENCE [LARGE SCALE GENOMIC DNA]</scope>
    <source>
        <strain evidence="2 3">NBRC 14228</strain>
    </source>
</reference>
<comment type="caution">
    <text evidence="2">The sequence shown here is derived from an EMBL/GenBank/DDBJ whole genome shotgun (WGS) entry which is preliminary data.</text>
</comment>
<sequence>MLDVVDELWLEDASDDVDEEPSEPQPATPRPMQVARAMPRTSAHLRLTPRGSDPCAGEAVGEEAVGEWVTVDMGLLEWCVQGLPSWVSRMGFPWEPLVNWAKSGPLPGRGECVRSGPREAGFLG</sequence>
<name>A0A4Y3VLF3_9ACTN</name>
<proteinExistence type="predicted"/>
<gene>
    <name evidence="2" type="ORF">SSP24_50380</name>
</gene>
<protein>
    <submittedName>
        <fullName evidence="2">Uncharacterized protein</fullName>
    </submittedName>
</protein>
<dbReference type="Proteomes" id="UP000317881">
    <property type="component" value="Unassembled WGS sequence"/>
</dbReference>
<feature type="region of interest" description="Disordered" evidence="1">
    <location>
        <begin position="1"/>
        <end position="35"/>
    </location>
</feature>
<keyword evidence="3" id="KW-1185">Reference proteome</keyword>
<evidence type="ECO:0000256" key="1">
    <source>
        <dbReference type="SAM" id="MobiDB-lite"/>
    </source>
</evidence>
<evidence type="ECO:0000313" key="2">
    <source>
        <dbReference type="EMBL" id="GEC07383.1"/>
    </source>
</evidence>
<evidence type="ECO:0000313" key="3">
    <source>
        <dbReference type="Proteomes" id="UP000317881"/>
    </source>
</evidence>
<accession>A0A4Y3VLF3</accession>
<dbReference type="AlphaFoldDB" id="A0A4Y3VLF3"/>
<dbReference type="EMBL" id="BJND01000038">
    <property type="protein sequence ID" value="GEC07383.1"/>
    <property type="molecule type" value="Genomic_DNA"/>
</dbReference>